<accession>A0A6S7FWG3</accession>
<dbReference type="GO" id="GO:0005524">
    <property type="term" value="F:ATP binding"/>
    <property type="evidence" value="ECO:0007669"/>
    <property type="project" value="UniProtKB-KW"/>
</dbReference>
<dbReference type="InterPro" id="IPR009010">
    <property type="entry name" value="Asp_de-COase-like_dom_sf"/>
</dbReference>
<dbReference type="Pfam" id="PF17862">
    <property type="entry name" value="AAA_lid_3"/>
    <property type="match status" value="2"/>
</dbReference>
<dbReference type="CDD" id="cd19511">
    <property type="entry name" value="RecA-like_CDC48_r2-like"/>
    <property type="match status" value="1"/>
</dbReference>
<dbReference type="Pfam" id="PF00004">
    <property type="entry name" value="AAA"/>
    <property type="match status" value="2"/>
</dbReference>
<dbReference type="Proteomes" id="UP001152795">
    <property type="component" value="Unassembled WGS sequence"/>
</dbReference>
<evidence type="ECO:0000313" key="5">
    <source>
        <dbReference type="Proteomes" id="UP001152795"/>
    </source>
</evidence>
<dbReference type="OrthoDB" id="27435at2759"/>
<dbReference type="PANTHER" id="PTHR23077:SF27">
    <property type="entry name" value="ATPASE FAMILY GENE 2 PROTEIN HOMOLOG A"/>
    <property type="match status" value="1"/>
</dbReference>
<keyword evidence="5" id="KW-1185">Reference proteome</keyword>
<reference evidence="4" key="1">
    <citation type="submission" date="2020-04" db="EMBL/GenBank/DDBJ databases">
        <authorList>
            <person name="Alioto T."/>
            <person name="Alioto T."/>
            <person name="Gomez Garrido J."/>
        </authorList>
    </citation>
    <scope>NUCLEOTIDE SEQUENCE</scope>
    <source>
        <strain evidence="4">A484AB</strain>
    </source>
</reference>
<evidence type="ECO:0000256" key="3">
    <source>
        <dbReference type="ARBA" id="ARBA00022840"/>
    </source>
</evidence>
<keyword evidence="3" id="KW-0067">ATP-binding</keyword>
<organism evidence="4 5">
    <name type="scientific">Paramuricea clavata</name>
    <name type="common">Red gorgonian</name>
    <name type="synonym">Violescent sea-whip</name>
    <dbReference type="NCBI Taxonomy" id="317549"/>
    <lineage>
        <taxon>Eukaryota</taxon>
        <taxon>Metazoa</taxon>
        <taxon>Cnidaria</taxon>
        <taxon>Anthozoa</taxon>
        <taxon>Octocorallia</taxon>
        <taxon>Malacalcyonacea</taxon>
        <taxon>Plexauridae</taxon>
        <taxon>Paramuricea</taxon>
    </lineage>
</organism>
<dbReference type="SUPFAM" id="SSF50692">
    <property type="entry name" value="ADC-like"/>
    <property type="match status" value="1"/>
</dbReference>
<dbReference type="PROSITE" id="PS00674">
    <property type="entry name" value="AAA"/>
    <property type="match status" value="2"/>
</dbReference>
<gene>
    <name evidence="4" type="ORF">PACLA_8A071324</name>
</gene>
<dbReference type="GO" id="GO:0005737">
    <property type="term" value="C:cytoplasm"/>
    <property type="evidence" value="ECO:0007669"/>
    <property type="project" value="TreeGrafter"/>
</dbReference>
<keyword evidence="2" id="KW-0547">Nucleotide-binding</keyword>
<evidence type="ECO:0000256" key="1">
    <source>
        <dbReference type="ARBA" id="ARBA00022737"/>
    </source>
</evidence>
<dbReference type="InterPro" id="IPR003593">
    <property type="entry name" value="AAA+_ATPase"/>
</dbReference>
<dbReference type="InterPro" id="IPR027417">
    <property type="entry name" value="P-loop_NTPase"/>
</dbReference>
<keyword evidence="1" id="KW-0677">Repeat</keyword>
<dbReference type="EMBL" id="CACRXK020000676">
    <property type="protein sequence ID" value="CAB3983928.1"/>
    <property type="molecule type" value="Genomic_DNA"/>
</dbReference>
<dbReference type="Gene3D" id="1.10.8.60">
    <property type="match status" value="2"/>
</dbReference>
<dbReference type="InterPro" id="IPR050168">
    <property type="entry name" value="AAA_ATPase_domain"/>
</dbReference>
<name>A0A6S7FWG3_PARCT</name>
<proteinExistence type="predicted"/>
<dbReference type="InterPro" id="IPR041569">
    <property type="entry name" value="AAA_lid_3"/>
</dbReference>
<sequence length="908" mass="100421">MSGKKQDDWTGCSKCKRYFPRKSFNHHQNMCRAREEDADVETSGKTGYIDRGVLFGKILRIASIKNEKVNEKRNIVTLNTSTVKALGLHLGSLISLHLKHKHIVRTLWPSSQTPLDSVGIHESLSTNYKVSDGDTVILHGVVGISCHANKVVLTSCKPLEFELTPRFLQYSTYYLENTFVFPGEIIYIPHYGQMKQFYVTLVEGDHGTFEISSQDLLDESLVEGFSSLNMSNQSISDVSCNISKYNISFKTGDLHDSIANNGGETSTDSSNISTYYSFCDESIHHDTYDNQACPTSGNTDVIFTSTPVKTDTKSTNNPYEISCPRCSTATVSYYITAAVTKVVINQSRDNKSATRHGIKEKLTYDSVGGLDKQIQTLKDMVELSIISPNVFQSYGLTPPRGVLLYGPSGTGKSLLARTVISESDVYCITLNGPDVLSRYYGESEGKLRDIFLDAERNAPSIIFIDELDALCPKRDKLQNEFEKRIVATLLTLMDGLTTSSTSGVFVLAASNRPDSLDPALRRPGRFEKEIEIGIPKSSGRADILSKLLKKIPHSLSHDELVRFADNAHGYVGADLMAVVKEASMVALRRNSQNVHQPSDNDESGNSAHFVLSMNDVREAFQHVRPSGLREVAIDVPKVYWNDIGGNATVKQKLKQAIEWPLKHPQAFTRMNIDPPKGILMYGPPGCSKTLIAKALATESGLNFIAVKGPEIFSKWVGESEKAIRQVFHKARTAAPCVVFFDEIDAVASKRGGNDGDVSNVSERVLTQLLTELDGVETLNDVTLVAATNRPDVIDKALMRPGRIDRIIYIPLPDEETRTEIFNIQLRNTPLAPAVNIDDIIAQTQGYSGAEITAICREAALAALQEDINAIHVKHEHFVQALQTVKPRISADLVQYYSKFQEQCGIHSL</sequence>
<protein>
    <submittedName>
        <fullName evidence="4">Spermatogenesis-associated 5-like</fullName>
    </submittedName>
</protein>
<dbReference type="PANTHER" id="PTHR23077">
    <property type="entry name" value="AAA-FAMILY ATPASE"/>
    <property type="match status" value="1"/>
</dbReference>
<dbReference type="Gene3D" id="2.40.40.20">
    <property type="match status" value="1"/>
</dbReference>
<dbReference type="CDD" id="cd19503">
    <property type="entry name" value="RecA-like_CDC48_NLV2_r1-like"/>
    <property type="match status" value="1"/>
</dbReference>
<dbReference type="FunFam" id="3.40.50.300:FF:001985">
    <property type="entry name" value="Chromosome 9, whole genome shotgun sequence"/>
    <property type="match status" value="1"/>
</dbReference>
<dbReference type="InterPro" id="IPR003960">
    <property type="entry name" value="ATPase_AAA_CS"/>
</dbReference>
<dbReference type="GO" id="GO:0016887">
    <property type="term" value="F:ATP hydrolysis activity"/>
    <property type="evidence" value="ECO:0007669"/>
    <property type="project" value="InterPro"/>
</dbReference>
<dbReference type="AlphaFoldDB" id="A0A6S7FWG3"/>
<evidence type="ECO:0000256" key="2">
    <source>
        <dbReference type="ARBA" id="ARBA00022741"/>
    </source>
</evidence>
<dbReference type="FunFam" id="1.10.8.60:FF:000069">
    <property type="entry name" value="spermatogenesis-associated protein 5 isoform X1"/>
    <property type="match status" value="1"/>
</dbReference>
<dbReference type="SUPFAM" id="SSF52540">
    <property type="entry name" value="P-loop containing nucleoside triphosphate hydrolases"/>
    <property type="match status" value="2"/>
</dbReference>
<dbReference type="FunFam" id="3.40.50.300:FF:000018">
    <property type="entry name" value="Cell division control 48"/>
    <property type="match status" value="1"/>
</dbReference>
<evidence type="ECO:0000313" key="4">
    <source>
        <dbReference type="EMBL" id="CAB3983928.1"/>
    </source>
</evidence>
<comment type="caution">
    <text evidence="4">The sequence shown here is derived from an EMBL/GenBank/DDBJ whole genome shotgun (WGS) entry which is preliminary data.</text>
</comment>
<dbReference type="SMART" id="SM00382">
    <property type="entry name" value="AAA"/>
    <property type="match status" value="2"/>
</dbReference>
<dbReference type="Gene3D" id="3.40.50.300">
    <property type="entry name" value="P-loop containing nucleotide triphosphate hydrolases"/>
    <property type="match status" value="2"/>
</dbReference>
<dbReference type="InterPro" id="IPR003959">
    <property type="entry name" value="ATPase_AAA_core"/>
</dbReference>